<keyword evidence="3" id="KW-0539">Nucleus</keyword>
<feature type="compositionally biased region" description="Low complexity" evidence="5">
    <location>
        <begin position="87"/>
        <end position="101"/>
    </location>
</feature>
<keyword evidence="8" id="KW-1185">Reference proteome</keyword>
<evidence type="ECO:0000313" key="7">
    <source>
        <dbReference type="Ensembl" id="ENSFTIP00000004751.1"/>
    </source>
</evidence>
<dbReference type="PANTHER" id="PTHR12214">
    <property type="entry name" value="GC-RICH SEQUENCE DNA-BINDING FACTOR"/>
    <property type="match status" value="1"/>
</dbReference>
<keyword evidence="4" id="KW-0175">Coiled coil</keyword>
<sequence length="883" mass="100642">MPAPRLWRMRAERWRGAAPRSRAGMFRRPPRNFRGRRRAASSGGSSSSSSSEEEPEPEPVAAPSPASVGSSRSEREPELDEGEGDPGRAAASPEGARAPAAAGPPPSEEWAGSPGGRQESGRAAAGGGPRPAGAGPARRGKELLSFGSEEEREGEEFFKIKKPSFNEVTFRIQKKESVLPAQSETEESKKICQLEPRTGNTTGTHEEEKDDESYSSLSEDYNSLDSENESSFPWRRKDLSPGNIPSAACIKAAQRKCHLARTQADYLPLDVSNSQRVSRRRGSSDLESEDKSDMKSLSFVPKMRTLRQRMTEHMVSVGDESSEEEAQMKWEEQQIKKAIKLSQETYDEAFLHKSQPAKPKFDPSVSLPSVNLEIVKKRLTERIASLLDVHRAHQREYEKYMEDIKNSKIAVQELEKSSDAALNYKFYRAMKTYVENLINCLNEKLKYINELELAVHVLFEQQATRVLKRRQDELKNESAYIQHLTSGSDKPTNGGLEGDEKVQLLEMCEHRRTCRRQVRECSGETDHHEGMSSDDELTPAEVKEFQKSKDNVLEDSRKVFEDVHADFCDIRKILLKFQEWKEKFPDTYCDAYISFCLPKLLNPLIRVQLINWNPLENFTELEEMPWFRAIEEFSDAKRESESKRDDDPDQEVLPRVIEKTILPKITAFVKSVWDPLSSSQTKNLVQLCNSIFEKQVLSKKECSQAKEDLKNTVVLRMKKSIEEDVFIPLYPKSTVEDKSSLCSKFQERRFWSAVKLLSNVFLWDGIVQEDTVRDLGLSKLLNRYLLLNLLNAPLGPDNIEKCKKVVACLPERWFQDLKSGSTLPELLNFCQHLLRCAQMLHKDNHSDETKEALLLLVKIKALHIVEDFIEEYKLEHLKPLTGK</sequence>
<comment type="similarity">
    <text evidence="2">Belongs to the GCF family.</text>
</comment>
<evidence type="ECO:0000313" key="8">
    <source>
        <dbReference type="Proteomes" id="UP000694562"/>
    </source>
</evidence>
<dbReference type="PANTHER" id="PTHR12214:SF4">
    <property type="entry name" value="INTRON LARGE COMPLEX COMPONENT GCFC2"/>
    <property type="match status" value="1"/>
</dbReference>
<dbReference type="OrthoDB" id="429427at2759"/>
<feature type="compositionally biased region" description="Low complexity" evidence="5">
    <location>
        <begin position="59"/>
        <end position="71"/>
    </location>
</feature>
<accession>A0A8C4XKN3</accession>
<feature type="compositionally biased region" description="Low complexity" evidence="5">
    <location>
        <begin position="214"/>
        <end position="225"/>
    </location>
</feature>
<dbReference type="Proteomes" id="UP000694562">
    <property type="component" value="Unplaced"/>
</dbReference>
<feature type="compositionally biased region" description="Basic residues" evidence="5">
    <location>
        <begin position="28"/>
        <end position="39"/>
    </location>
</feature>
<feature type="region of interest" description="Disordered" evidence="5">
    <location>
        <begin position="175"/>
        <end position="238"/>
    </location>
</feature>
<dbReference type="InterPro" id="IPR012890">
    <property type="entry name" value="GCFC2-like"/>
</dbReference>
<feature type="region of interest" description="Disordered" evidence="5">
    <location>
        <begin position="1"/>
        <end position="163"/>
    </location>
</feature>
<evidence type="ECO:0000256" key="2">
    <source>
        <dbReference type="ARBA" id="ARBA00010801"/>
    </source>
</evidence>
<evidence type="ECO:0000259" key="6">
    <source>
        <dbReference type="Pfam" id="PF07842"/>
    </source>
</evidence>
<dbReference type="InterPro" id="IPR022783">
    <property type="entry name" value="GCFC_dom"/>
</dbReference>
<feature type="region of interest" description="Disordered" evidence="5">
    <location>
        <begin position="271"/>
        <end position="294"/>
    </location>
</feature>
<feature type="domain" description="GCF C-terminal" evidence="6">
    <location>
        <begin position="571"/>
        <end position="784"/>
    </location>
</feature>
<dbReference type="Ensembl" id="ENSFTIT00000004987.1">
    <property type="protein sequence ID" value="ENSFTIP00000004751.1"/>
    <property type="gene ID" value="ENSFTIG00000003302.1"/>
</dbReference>
<evidence type="ECO:0000256" key="5">
    <source>
        <dbReference type="SAM" id="MobiDB-lite"/>
    </source>
</evidence>
<dbReference type="GO" id="GO:0003677">
    <property type="term" value="F:DNA binding"/>
    <property type="evidence" value="ECO:0007669"/>
    <property type="project" value="InterPro"/>
</dbReference>
<protein>
    <submittedName>
        <fullName evidence="7">GC-rich sequence DNA-binding factor 2</fullName>
    </submittedName>
</protein>
<proteinExistence type="inferred from homology"/>
<feature type="coiled-coil region" evidence="4">
    <location>
        <begin position="376"/>
        <end position="417"/>
    </location>
</feature>
<evidence type="ECO:0000256" key="3">
    <source>
        <dbReference type="ARBA" id="ARBA00023242"/>
    </source>
</evidence>
<dbReference type="AlphaFoldDB" id="A0A8C4XKN3"/>
<evidence type="ECO:0000256" key="1">
    <source>
        <dbReference type="ARBA" id="ARBA00004123"/>
    </source>
</evidence>
<dbReference type="GO" id="GO:0005634">
    <property type="term" value="C:nucleus"/>
    <property type="evidence" value="ECO:0007669"/>
    <property type="project" value="UniProtKB-SubCell"/>
</dbReference>
<feature type="compositionally biased region" description="Low complexity" evidence="5">
    <location>
        <begin position="131"/>
        <end position="147"/>
    </location>
</feature>
<dbReference type="GO" id="GO:0000398">
    <property type="term" value="P:mRNA splicing, via spliceosome"/>
    <property type="evidence" value="ECO:0007669"/>
    <property type="project" value="InterPro"/>
</dbReference>
<name>A0A8C4XKN3_FALTI</name>
<organism evidence="7 8">
    <name type="scientific">Falco tinnunculus</name>
    <name type="common">Common kestrel</name>
    <dbReference type="NCBI Taxonomy" id="100819"/>
    <lineage>
        <taxon>Eukaryota</taxon>
        <taxon>Metazoa</taxon>
        <taxon>Chordata</taxon>
        <taxon>Craniata</taxon>
        <taxon>Vertebrata</taxon>
        <taxon>Euteleostomi</taxon>
        <taxon>Archelosauria</taxon>
        <taxon>Archosauria</taxon>
        <taxon>Dinosauria</taxon>
        <taxon>Saurischia</taxon>
        <taxon>Theropoda</taxon>
        <taxon>Coelurosauria</taxon>
        <taxon>Aves</taxon>
        <taxon>Neognathae</taxon>
        <taxon>Neoaves</taxon>
        <taxon>Telluraves</taxon>
        <taxon>Australaves</taxon>
        <taxon>Falconiformes</taxon>
        <taxon>Falconidae</taxon>
        <taxon>Falco</taxon>
    </lineage>
</organism>
<dbReference type="OMA" id="KQAMTLM"/>
<evidence type="ECO:0000256" key="4">
    <source>
        <dbReference type="SAM" id="Coils"/>
    </source>
</evidence>
<comment type="subcellular location">
    <subcellularLocation>
        <location evidence="1">Nucleus</location>
    </subcellularLocation>
</comment>
<feature type="compositionally biased region" description="Low complexity" evidence="5">
    <location>
        <begin position="40"/>
        <end position="50"/>
    </location>
</feature>
<reference evidence="7" key="2">
    <citation type="submission" date="2025-09" db="UniProtKB">
        <authorList>
            <consortium name="Ensembl"/>
        </authorList>
    </citation>
    <scope>IDENTIFICATION</scope>
</reference>
<reference evidence="7" key="1">
    <citation type="submission" date="2025-08" db="UniProtKB">
        <authorList>
            <consortium name="Ensembl"/>
        </authorList>
    </citation>
    <scope>IDENTIFICATION</scope>
</reference>
<dbReference type="Pfam" id="PF07842">
    <property type="entry name" value="GCFC"/>
    <property type="match status" value="1"/>
</dbReference>